<dbReference type="GO" id="GO:0061512">
    <property type="term" value="P:protein localization to cilium"/>
    <property type="evidence" value="ECO:0007669"/>
    <property type="project" value="TreeGrafter"/>
</dbReference>
<dbReference type="InterPro" id="IPR015943">
    <property type="entry name" value="WD40/YVTN_repeat-like_dom_sf"/>
</dbReference>
<dbReference type="GO" id="GO:0005737">
    <property type="term" value="C:cytoplasm"/>
    <property type="evidence" value="ECO:0007669"/>
    <property type="project" value="UniProtKB-SubCell"/>
</dbReference>
<keyword evidence="3" id="KW-0963">Cytoplasm</keyword>
<dbReference type="GO" id="GO:0030991">
    <property type="term" value="C:intraciliary transport particle A"/>
    <property type="evidence" value="ECO:0007669"/>
    <property type="project" value="TreeGrafter"/>
</dbReference>
<accession>A0AAN4ZAT8</accession>
<sequence>SEMITDEANTLTPFVDDSSIKGIYIYRSRKINLPPPVDDAQEDVVNCLAWNQNAGILAAGGTRGHMRLLQTNMMNAEREILMEKDVQAITQIGVFTSNLSLEGHNGHEVQCCAWNEPAQKLTTSDKSGAIIVWNYDKENWYEEMVNNRNQSHVIGMAWSHDGVRICIAYADGTLICGSNDGSRVWSKDLGYELAGGCAWSPSNNMILVGLSDGE</sequence>
<evidence type="ECO:0000256" key="1">
    <source>
        <dbReference type="ARBA" id="ARBA00004138"/>
    </source>
</evidence>
<reference evidence="10" key="1">
    <citation type="submission" date="2022-10" db="EMBL/GenBank/DDBJ databases">
        <title>Genome assembly of Pristionchus species.</title>
        <authorList>
            <person name="Yoshida K."/>
            <person name="Sommer R.J."/>
        </authorList>
    </citation>
    <scope>NUCLEOTIDE SEQUENCE [LARGE SCALE GENOMIC DNA]</scope>
    <source>
        <strain evidence="10">RS5460</strain>
    </source>
</reference>
<dbReference type="GO" id="GO:0097730">
    <property type="term" value="C:non-motile cilium"/>
    <property type="evidence" value="ECO:0007669"/>
    <property type="project" value="TreeGrafter"/>
</dbReference>
<evidence type="ECO:0000256" key="4">
    <source>
        <dbReference type="ARBA" id="ARBA00022574"/>
    </source>
</evidence>
<organism evidence="9 10">
    <name type="scientific">Pristionchus mayeri</name>
    <dbReference type="NCBI Taxonomy" id="1317129"/>
    <lineage>
        <taxon>Eukaryota</taxon>
        <taxon>Metazoa</taxon>
        <taxon>Ecdysozoa</taxon>
        <taxon>Nematoda</taxon>
        <taxon>Chromadorea</taxon>
        <taxon>Rhabditida</taxon>
        <taxon>Rhabditina</taxon>
        <taxon>Diplogasteromorpha</taxon>
        <taxon>Diplogasteroidea</taxon>
        <taxon>Neodiplogasteridae</taxon>
        <taxon>Pristionchus</taxon>
    </lineage>
</organism>
<dbReference type="EMBL" id="BTRK01000002">
    <property type="protein sequence ID" value="GMR34392.1"/>
    <property type="molecule type" value="Genomic_DNA"/>
</dbReference>
<evidence type="ECO:0000259" key="8">
    <source>
        <dbReference type="Pfam" id="PF24797"/>
    </source>
</evidence>
<evidence type="ECO:0000256" key="7">
    <source>
        <dbReference type="ARBA" id="ARBA00023273"/>
    </source>
</evidence>
<dbReference type="AlphaFoldDB" id="A0AAN4ZAT8"/>
<keyword evidence="4" id="KW-0853">WD repeat</keyword>
<dbReference type="InterPro" id="IPR001680">
    <property type="entry name" value="WD40_rpt"/>
</dbReference>
<evidence type="ECO:0000256" key="6">
    <source>
        <dbReference type="ARBA" id="ARBA00023069"/>
    </source>
</evidence>
<evidence type="ECO:0000313" key="9">
    <source>
        <dbReference type="EMBL" id="GMR34392.1"/>
    </source>
</evidence>
<evidence type="ECO:0000256" key="2">
    <source>
        <dbReference type="ARBA" id="ARBA00004496"/>
    </source>
</evidence>
<gene>
    <name evidence="9" type="ORF">PMAYCL1PPCAC_04587</name>
</gene>
<dbReference type="PANTHER" id="PTHR12764:SF5">
    <property type="entry name" value="LD29485P"/>
    <property type="match status" value="1"/>
</dbReference>
<dbReference type="GO" id="GO:1905515">
    <property type="term" value="P:non-motile cilium assembly"/>
    <property type="evidence" value="ECO:0007669"/>
    <property type="project" value="TreeGrafter"/>
</dbReference>
<keyword evidence="5" id="KW-0677">Repeat</keyword>
<keyword evidence="6" id="KW-0969">Cilium</keyword>
<feature type="domain" description="IFT121/TULP4 N-terminal" evidence="8">
    <location>
        <begin position="23"/>
        <end position="214"/>
    </location>
</feature>
<dbReference type="InterPro" id="IPR056159">
    <property type="entry name" value="Beta-prop_IFT121_TULP_N"/>
</dbReference>
<dbReference type="SUPFAM" id="SSF50978">
    <property type="entry name" value="WD40 repeat-like"/>
    <property type="match status" value="1"/>
</dbReference>
<keyword evidence="10" id="KW-1185">Reference proteome</keyword>
<dbReference type="SMART" id="SM00320">
    <property type="entry name" value="WD40"/>
    <property type="match status" value="3"/>
</dbReference>
<dbReference type="Proteomes" id="UP001328107">
    <property type="component" value="Unassembled WGS sequence"/>
</dbReference>
<evidence type="ECO:0000256" key="3">
    <source>
        <dbReference type="ARBA" id="ARBA00022490"/>
    </source>
</evidence>
<proteinExistence type="predicted"/>
<dbReference type="PANTHER" id="PTHR12764">
    <property type="entry name" value="WD REPEAT DOMAIN-RELATED"/>
    <property type="match status" value="1"/>
</dbReference>
<keyword evidence="7" id="KW-0966">Cell projection</keyword>
<comment type="caution">
    <text evidence="9">The sequence shown here is derived from an EMBL/GenBank/DDBJ whole genome shotgun (WGS) entry which is preliminary data.</text>
</comment>
<feature type="non-terminal residue" evidence="9">
    <location>
        <position position="214"/>
    </location>
</feature>
<dbReference type="Pfam" id="PF24797">
    <property type="entry name" value="Beta-prop_WDR35_TULP_N"/>
    <property type="match status" value="1"/>
</dbReference>
<evidence type="ECO:0000313" key="10">
    <source>
        <dbReference type="Proteomes" id="UP001328107"/>
    </source>
</evidence>
<feature type="non-terminal residue" evidence="9">
    <location>
        <position position="1"/>
    </location>
</feature>
<comment type="subcellular location">
    <subcellularLocation>
        <location evidence="1">Cell projection</location>
        <location evidence="1">Cilium</location>
    </subcellularLocation>
    <subcellularLocation>
        <location evidence="2">Cytoplasm</location>
    </subcellularLocation>
</comment>
<dbReference type="Gene3D" id="2.130.10.10">
    <property type="entry name" value="YVTN repeat-like/Quinoprotein amine dehydrogenase"/>
    <property type="match status" value="1"/>
</dbReference>
<dbReference type="InterPro" id="IPR036322">
    <property type="entry name" value="WD40_repeat_dom_sf"/>
</dbReference>
<evidence type="ECO:0000256" key="5">
    <source>
        <dbReference type="ARBA" id="ARBA00022737"/>
    </source>
</evidence>
<name>A0AAN4ZAT8_9BILA</name>
<dbReference type="GO" id="GO:0035721">
    <property type="term" value="P:intraciliary retrograde transport"/>
    <property type="evidence" value="ECO:0007669"/>
    <property type="project" value="TreeGrafter"/>
</dbReference>
<protein>
    <recommendedName>
        <fullName evidence="8">IFT121/TULP4 N-terminal domain-containing protein</fullName>
    </recommendedName>
</protein>
<dbReference type="InterPro" id="IPR039857">
    <property type="entry name" value="Ift122/121"/>
</dbReference>